<organism evidence="1">
    <name type="scientific">marine metagenome</name>
    <dbReference type="NCBI Taxonomy" id="408172"/>
    <lineage>
        <taxon>unclassified sequences</taxon>
        <taxon>metagenomes</taxon>
        <taxon>ecological metagenomes</taxon>
    </lineage>
</organism>
<sequence length="350" mass="37510">MAMPRGLSSTPFDILEDSPEAVFQFMLDQGWSDGLPVIPPTPDRVRAMLDYIQGDANESVGYINPDAGSATVEKIAVNAVMAGCLPEYMPVLIAAVQAITEPAFNIHGLQTTTNPVSPLLIINGPVREQIGLNSRRGTLGPGYRANATIGRAVRLLLLNVGGAKPWTTDMALHGSPAKYISCMGENEEESIWEPLHVERGFSAGESTVTVVGAQGMSNCLTFYKEPESFLTMIASAMADISDNNYLLAAGNPLVILTPGHAQIFSDGGYTKQTVKEALFELCKVPFDKFPKETSVITYEDGFAMDGDRVCPCRSANDLIVVVSGGPEPYHVLYCGNFGDTTAVTKAVQLP</sequence>
<reference evidence="1" key="1">
    <citation type="submission" date="2018-05" db="EMBL/GenBank/DDBJ databases">
        <authorList>
            <person name="Lanie J.A."/>
            <person name="Ng W.-L."/>
            <person name="Kazmierczak K.M."/>
            <person name="Andrzejewski T.M."/>
            <person name="Davidsen T.M."/>
            <person name="Wayne K.J."/>
            <person name="Tettelin H."/>
            <person name="Glass J.I."/>
            <person name="Rusch D."/>
            <person name="Podicherti R."/>
            <person name="Tsui H.-C.T."/>
            <person name="Winkler M.E."/>
        </authorList>
    </citation>
    <scope>NUCLEOTIDE SEQUENCE</scope>
</reference>
<gene>
    <name evidence="1" type="ORF">METZ01_LOCUS27067</name>
</gene>
<evidence type="ECO:0008006" key="2">
    <source>
        <dbReference type="Google" id="ProtNLM"/>
    </source>
</evidence>
<dbReference type="AlphaFoldDB" id="A0A381Q9A4"/>
<accession>A0A381Q9A4</accession>
<protein>
    <recommendedName>
        <fullName evidence="2">Thiol-disulfide oxidoreductase domain-containing protein</fullName>
    </recommendedName>
</protein>
<name>A0A381Q9A4_9ZZZZ</name>
<dbReference type="EMBL" id="UINC01001204">
    <property type="protein sequence ID" value="SUZ74213.1"/>
    <property type="molecule type" value="Genomic_DNA"/>
</dbReference>
<evidence type="ECO:0000313" key="1">
    <source>
        <dbReference type="EMBL" id="SUZ74213.1"/>
    </source>
</evidence>
<proteinExistence type="predicted"/>